<dbReference type="RefSeq" id="WP_109215703.1">
    <property type="nucleotide sequence ID" value="NZ_JRFU01000097.1"/>
</dbReference>
<keyword evidence="4" id="KW-0067">ATP-binding</keyword>
<gene>
    <name evidence="6" type="ORF">LG34_08860</name>
</gene>
<dbReference type="EMBL" id="JRFU01000097">
    <property type="protein sequence ID" value="PWE86609.1"/>
    <property type="molecule type" value="Genomic_DNA"/>
</dbReference>
<dbReference type="GO" id="GO:0016887">
    <property type="term" value="F:ATP hydrolysis activity"/>
    <property type="evidence" value="ECO:0007669"/>
    <property type="project" value="InterPro"/>
</dbReference>
<dbReference type="PANTHER" id="PTHR43790:SF9">
    <property type="entry name" value="GALACTOFURANOSE TRANSPORTER ATP-BINDING PROTEIN YTFR"/>
    <property type="match status" value="1"/>
</dbReference>
<keyword evidence="3" id="KW-0547">Nucleotide-binding</keyword>
<dbReference type="CDD" id="cd03216">
    <property type="entry name" value="ABC_Carb_Monos_I"/>
    <property type="match status" value="1"/>
</dbReference>
<dbReference type="Pfam" id="PF00005">
    <property type="entry name" value="ABC_tran"/>
    <property type="match status" value="2"/>
</dbReference>
<proteinExistence type="predicted"/>
<dbReference type="CDD" id="cd03215">
    <property type="entry name" value="ABC_Carb_Monos_II"/>
    <property type="match status" value="1"/>
</dbReference>
<organism evidence="6 7">
    <name type="scientific">Eubacterium ramulus</name>
    <dbReference type="NCBI Taxonomy" id="39490"/>
    <lineage>
        <taxon>Bacteria</taxon>
        <taxon>Bacillati</taxon>
        <taxon>Bacillota</taxon>
        <taxon>Clostridia</taxon>
        <taxon>Eubacteriales</taxon>
        <taxon>Eubacteriaceae</taxon>
        <taxon>Eubacterium</taxon>
    </lineage>
</organism>
<protein>
    <recommendedName>
        <fullName evidence="5">ABC transporter domain-containing protein</fullName>
    </recommendedName>
</protein>
<dbReference type="SMART" id="SM00382">
    <property type="entry name" value="AAA"/>
    <property type="match status" value="1"/>
</dbReference>
<evidence type="ECO:0000259" key="5">
    <source>
        <dbReference type="PROSITE" id="PS50893"/>
    </source>
</evidence>
<dbReference type="Gene3D" id="3.40.50.300">
    <property type="entry name" value="P-loop containing nucleotide triphosphate hydrolases"/>
    <property type="match status" value="2"/>
</dbReference>
<evidence type="ECO:0000256" key="1">
    <source>
        <dbReference type="ARBA" id="ARBA00022448"/>
    </source>
</evidence>
<accession>A0A2V1JR75</accession>
<name>A0A2V1JR75_EUBRA</name>
<dbReference type="InterPro" id="IPR017871">
    <property type="entry name" value="ABC_transporter-like_CS"/>
</dbReference>
<keyword evidence="1" id="KW-0813">Transport</keyword>
<dbReference type="InterPro" id="IPR050107">
    <property type="entry name" value="ABC_carbohydrate_import_ATPase"/>
</dbReference>
<reference evidence="6 7" key="1">
    <citation type="submission" date="2014-09" db="EMBL/GenBank/DDBJ databases">
        <title>Butyrate-producing bacteria isolated from human gut.</title>
        <authorList>
            <person name="Zhang Q."/>
            <person name="Zhao L."/>
        </authorList>
    </citation>
    <scope>NUCLEOTIDE SEQUENCE [LARGE SCALE GENOMIC DNA]</scope>
    <source>
        <strain evidence="6 7">21</strain>
    </source>
</reference>
<keyword evidence="7" id="KW-1185">Reference proteome</keyword>
<dbReference type="InterPro" id="IPR027417">
    <property type="entry name" value="P-loop_NTPase"/>
</dbReference>
<dbReference type="InterPro" id="IPR003439">
    <property type="entry name" value="ABC_transporter-like_ATP-bd"/>
</dbReference>
<dbReference type="InterPro" id="IPR003593">
    <property type="entry name" value="AAA+_ATPase"/>
</dbReference>
<evidence type="ECO:0000313" key="7">
    <source>
        <dbReference type="Proteomes" id="UP000245288"/>
    </source>
</evidence>
<dbReference type="AlphaFoldDB" id="A0A2V1JR75"/>
<evidence type="ECO:0000256" key="3">
    <source>
        <dbReference type="ARBA" id="ARBA00022741"/>
    </source>
</evidence>
<feature type="domain" description="ABC transporter" evidence="5">
    <location>
        <begin position="257"/>
        <end position="500"/>
    </location>
</feature>
<evidence type="ECO:0000313" key="6">
    <source>
        <dbReference type="EMBL" id="PWE86609.1"/>
    </source>
</evidence>
<evidence type="ECO:0000256" key="2">
    <source>
        <dbReference type="ARBA" id="ARBA00022737"/>
    </source>
</evidence>
<dbReference type="PANTHER" id="PTHR43790">
    <property type="entry name" value="CARBOHYDRATE TRANSPORT ATP-BINDING PROTEIN MG119-RELATED"/>
    <property type="match status" value="1"/>
</dbReference>
<evidence type="ECO:0000256" key="4">
    <source>
        <dbReference type="ARBA" id="ARBA00022840"/>
    </source>
</evidence>
<dbReference type="SUPFAM" id="SSF52540">
    <property type="entry name" value="P-loop containing nucleoside triphosphate hydrolases"/>
    <property type="match status" value="2"/>
</dbReference>
<feature type="domain" description="ABC transporter" evidence="5">
    <location>
        <begin position="6"/>
        <end position="244"/>
    </location>
</feature>
<dbReference type="OrthoDB" id="9771863at2"/>
<comment type="caution">
    <text evidence="6">The sequence shown here is derived from an EMBL/GenBank/DDBJ whole genome shotgun (WGS) entry which is preliminary data.</text>
</comment>
<dbReference type="PROSITE" id="PS00211">
    <property type="entry name" value="ABC_TRANSPORTER_1"/>
    <property type="match status" value="1"/>
</dbReference>
<dbReference type="GO" id="GO:0005524">
    <property type="term" value="F:ATP binding"/>
    <property type="evidence" value="ECO:0007669"/>
    <property type="project" value="UniProtKB-KW"/>
</dbReference>
<dbReference type="PROSITE" id="PS50893">
    <property type="entry name" value="ABC_TRANSPORTER_2"/>
    <property type="match status" value="2"/>
</dbReference>
<sequence length="500" mass="56002">MAEIILDIKKLNKSFGPTHANVDIDFQLEAGEVRGLAGENGSGKSTLLSQIAGMYPYDSGEMILHGKPYKPTSPVSANESKVAIIVQELGMVSNLPAGINIFLGKTKKCSHFGLVNNKMIKAQVEEITKKWELPSIDLNVSAGYMNIEHRKMVELVRALSADPDILILDEVTQSLSQDNRKCLYKLIRKFKEQGRSIILISHDIEEMIEITDTISILRDGALLDTVKSKDITSDELKQRMVGRKLDGDYYRDDHGPSYEDDVLLEVGEMCTENGLEDISFKLHKGQILGFCGLSDSGIHEIGKAVYGIDKLTKGRVHLNTCNIDIKNQEDSLYNRVGYAPKDRDTDALMMDAPIWENFTLPSLKEAEGKSKRLNMSWLNHLALDATKEYQVKCRDVYQNMRELSGGNKQKVNLGRWLLKDLDILIVDCPTRGVDVGVKAYLYDCLKKAKAKNLGIIMITDELGEAIGMCDDIIVMKDNKIVKSIERGPEFKEEIIIEVMI</sequence>
<keyword evidence="2" id="KW-0677">Repeat</keyword>
<dbReference type="Proteomes" id="UP000245288">
    <property type="component" value="Unassembled WGS sequence"/>
</dbReference>